<evidence type="ECO:0000256" key="1">
    <source>
        <dbReference type="SAM" id="Phobius"/>
    </source>
</evidence>
<evidence type="ECO:0000313" key="2">
    <source>
        <dbReference type="EMBL" id="MBL4954243.1"/>
    </source>
</evidence>
<keyword evidence="1" id="KW-1133">Transmembrane helix</keyword>
<keyword evidence="1" id="KW-0812">Transmembrane</keyword>
<reference evidence="2 3" key="1">
    <citation type="submission" date="2021-01" db="EMBL/GenBank/DDBJ databases">
        <title>Genome public.</title>
        <authorList>
            <person name="Liu C."/>
            <person name="Sun Q."/>
        </authorList>
    </citation>
    <scope>NUCLEOTIDE SEQUENCE [LARGE SCALE GENOMIC DNA]</scope>
    <source>
        <strain evidence="2 3">YIM B02564</strain>
    </source>
</reference>
<proteinExistence type="predicted"/>
<sequence length="48" mass="4990">MCSLKGVPDGFMRFMQEEDGVSFIECALVASLVAVVGGIGLLALGKVM</sequence>
<keyword evidence="3" id="KW-1185">Reference proteome</keyword>
<dbReference type="EMBL" id="JAESWB010000293">
    <property type="protein sequence ID" value="MBL4954243.1"/>
    <property type="molecule type" value="Genomic_DNA"/>
</dbReference>
<evidence type="ECO:0008006" key="4">
    <source>
        <dbReference type="Google" id="ProtNLM"/>
    </source>
</evidence>
<dbReference type="Proteomes" id="UP000623967">
    <property type="component" value="Unassembled WGS sequence"/>
</dbReference>
<evidence type="ECO:0000313" key="3">
    <source>
        <dbReference type="Proteomes" id="UP000623967"/>
    </source>
</evidence>
<organism evidence="2 3">
    <name type="scientific">Neobacillus paridis</name>
    <dbReference type="NCBI Taxonomy" id="2803862"/>
    <lineage>
        <taxon>Bacteria</taxon>
        <taxon>Bacillati</taxon>
        <taxon>Bacillota</taxon>
        <taxon>Bacilli</taxon>
        <taxon>Bacillales</taxon>
        <taxon>Bacillaceae</taxon>
        <taxon>Neobacillus</taxon>
    </lineage>
</organism>
<comment type="caution">
    <text evidence="2">The sequence shown here is derived from an EMBL/GenBank/DDBJ whole genome shotgun (WGS) entry which is preliminary data.</text>
</comment>
<keyword evidence="1" id="KW-0472">Membrane</keyword>
<gene>
    <name evidence="2" type="ORF">JK635_18935</name>
</gene>
<feature type="transmembrane region" description="Helical" evidence="1">
    <location>
        <begin position="20"/>
        <end position="44"/>
    </location>
</feature>
<accession>A0ABS1TSU4</accession>
<name>A0ABS1TSU4_9BACI</name>
<protein>
    <recommendedName>
        <fullName evidence="4">Flp family type IVb pilin</fullName>
    </recommendedName>
</protein>